<feature type="non-terminal residue" evidence="2">
    <location>
        <position position="1"/>
    </location>
</feature>
<dbReference type="PANTHER" id="PTHR40094:SF1">
    <property type="entry name" value="UBIQUITIN DOMAIN-CONTAINING PROTEIN"/>
    <property type="match status" value="1"/>
</dbReference>
<proteinExistence type="predicted"/>
<dbReference type="AlphaFoldDB" id="A0A820H0U1"/>
<evidence type="ECO:0000259" key="1">
    <source>
        <dbReference type="Pfam" id="PF01835"/>
    </source>
</evidence>
<dbReference type="InterPro" id="IPR051802">
    <property type="entry name" value="YfhM-like"/>
</dbReference>
<dbReference type="Pfam" id="PF01835">
    <property type="entry name" value="MG2"/>
    <property type="match status" value="1"/>
</dbReference>
<sequence length="367" mass="41489">KAWDACRQNEWEHKPIGSAWLQCTRLAVDVFVSSASTGPNARLTTWVTDLMTGVPVHQAMVSISNKNNETNNQGLCTIAKDTTENNDGQTIQEQILIVQKNDDLCMLPDIYSYASNVNSYVWHVFNDRGLYKPKEEVHIKGYVRLLEVKGDAKLPTYAKGTIEYIVSDPRGQQLEQSKVELNNYGAFDIKFTLPDNVNLGDGWVTFNLPSLETQTTHCFKIQEFRRPEYEVSSMTRPSTVHYCHPTDDQHVIASCQGKLFAGGFLTDANVQWSVSAETTRYTPPNRSDYTFGRARPFFFWYGSNNNNEISYPAQFFQGKTDSKGTHEIKIGYHGIEKEPIPTMLHSIETLSIKFPSTSVTITLVFIG</sequence>
<dbReference type="EMBL" id="CAJOAZ010014824">
    <property type="protein sequence ID" value="CAF4285359.1"/>
    <property type="molecule type" value="Genomic_DNA"/>
</dbReference>
<dbReference type="GO" id="GO:0004866">
    <property type="term" value="F:endopeptidase inhibitor activity"/>
    <property type="evidence" value="ECO:0007669"/>
    <property type="project" value="InterPro"/>
</dbReference>
<gene>
    <name evidence="2" type="ORF">OXD698_LOCUS45293</name>
</gene>
<dbReference type="Proteomes" id="UP000663844">
    <property type="component" value="Unassembled WGS sequence"/>
</dbReference>
<comment type="caution">
    <text evidence="2">The sequence shown here is derived from an EMBL/GenBank/DDBJ whole genome shotgun (WGS) entry which is preliminary data.</text>
</comment>
<dbReference type="Gene3D" id="2.60.40.1930">
    <property type="match status" value="1"/>
</dbReference>
<name>A0A820H0U1_9BILA</name>
<reference evidence="2" key="1">
    <citation type="submission" date="2021-02" db="EMBL/GenBank/DDBJ databases">
        <authorList>
            <person name="Nowell W R."/>
        </authorList>
    </citation>
    <scope>NUCLEOTIDE SEQUENCE</scope>
</reference>
<dbReference type="InterPro" id="IPR002890">
    <property type="entry name" value="MG2"/>
</dbReference>
<evidence type="ECO:0000313" key="2">
    <source>
        <dbReference type="EMBL" id="CAF4285359.1"/>
    </source>
</evidence>
<feature type="domain" description="Macroglobulin" evidence="1">
    <location>
        <begin position="123"/>
        <end position="201"/>
    </location>
</feature>
<accession>A0A820H0U1</accession>
<organism evidence="2 3">
    <name type="scientific">Adineta steineri</name>
    <dbReference type="NCBI Taxonomy" id="433720"/>
    <lineage>
        <taxon>Eukaryota</taxon>
        <taxon>Metazoa</taxon>
        <taxon>Spiralia</taxon>
        <taxon>Gnathifera</taxon>
        <taxon>Rotifera</taxon>
        <taxon>Eurotatoria</taxon>
        <taxon>Bdelloidea</taxon>
        <taxon>Adinetida</taxon>
        <taxon>Adinetidae</taxon>
        <taxon>Adineta</taxon>
    </lineage>
</organism>
<evidence type="ECO:0000313" key="3">
    <source>
        <dbReference type="Proteomes" id="UP000663844"/>
    </source>
</evidence>
<dbReference type="PANTHER" id="PTHR40094">
    <property type="entry name" value="ALPHA-2-MACROGLOBULIN HOMOLOG"/>
    <property type="match status" value="1"/>
</dbReference>
<protein>
    <recommendedName>
        <fullName evidence="1">Macroglobulin domain-containing protein</fullName>
    </recommendedName>
</protein>